<evidence type="ECO:0000256" key="4">
    <source>
        <dbReference type="ARBA" id="ARBA00022737"/>
    </source>
</evidence>
<dbReference type="InterPro" id="IPR036383">
    <property type="entry name" value="TSP1_rpt_sf"/>
</dbReference>
<keyword evidence="6" id="KW-1185">Reference proteome</keyword>
<dbReference type="Proteomes" id="UP001381693">
    <property type="component" value="Unassembled WGS sequence"/>
</dbReference>
<organism evidence="5 6">
    <name type="scientific">Halocaridina rubra</name>
    <name type="common">Hawaiian red shrimp</name>
    <dbReference type="NCBI Taxonomy" id="373956"/>
    <lineage>
        <taxon>Eukaryota</taxon>
        <taxon>Metazoa</taxon>
        <taxon>Ecdysozoa</taxon>
        <taxon>Arthropoda</taxon>
        <taxon>Crustacea</taxon>
        <taxon>Multicrustacea</taxon>
        <taxon>Malacostraca</taxon>
        <taxon>Eumalacostraca</taxon>
        <taxon>Eucarida</taxon>
        <taxon>Decapoda</taxon>
        <taxon>Pleocyemata</taxon>
        <taxon>Caridea</taxon>
        <taxon>Atyoidea</taxon>
        <taxon>Atyidae</taxon>
        <taxon>Halocaridina</taxon>
    </lineage>
</organism>
<dbReference type="GO" id="GO:0004222">
    <property type="term" value="F:metalloendopeptidase activity"/>
    <property type="evidence" value="ECO:0007669"/>
    <property type="project" value="TreeGrafter"/>
</dbReference>
<reference evidence="5 6" key="1">
    <citation type="submission" date="2023-11" db="EMBL/GenBank/DDBJ databases">
        <title>Halocaridina rubra genome assembly.</title>
        <authorList>
            <person name="Smith C."/>
        </authorList>
    </citation>
    <scope>NUCLEOTIDE SEQUENCE [LARGE SCALE GENOMIC DNA]</scope>
    <source>
        <strain evidence="5">EP-1</strain>
        <tissue evidence="5">Whole</tissue>
    </source>
</reference>
<dbReference type="GO" id="GO:0030198">
    <property type="term" value="P:extracellular matrix organization"/>
    <property type="evidence" value="ECO:0007669"/>
    <property type="project" value="TreeGrafter"/>
</dbReference>
<dbReference type="SUPFAM" id="SSF82895">
    <property type="entry name" value="TSP-1 type 1 repeat"/>
    <property type="match status" value="6"/>
</dbReference>
<keyword evidence="2" id="KW-0964">Secreted</keyword>
<evidence type="ECO:0000256" key="2">
    <source>
        <dbReference type="ARBA" id="ARBA00022525"/>
    </source>
</evidence>
<evidence type="ECO:0000313" key="6">
    <source>
        <dbReference type="Proteomes" id="UP001381693"/>
    </source>
</evidence>
<dbReference type="Pfam" id="PF19030">
    <property type="entry name" value="TSP1_ADAMTS"/>
    <property type="match status" value="6"/>
</dbReference>
<evidence type="ECO:0000256" key="1">
    <source>
        <dbReference type="ARBA" id="ARBA00004613"/>
    </source>
</evidence>
<dbReference type="PANTHER" id="PTHR13723:SF200">
    <property type="entry name" value="ADAM METALLOPEPTIDASE WITH THROMBOSPONDIN TYPE 1 MOTIF B, ISOFORM B"/>
    <property type="match status" value="1"/>
</dbReference>
<feature type="non-terminal residue" evidence="5">
    <location>
        <position position="962"/>
    </location>
</feature>
<dbReference type="SMART" id="SM00209">
    <property type="entry name" value="TSP1"/>
    <property type="match status" value="6"/>
</dbReference>
<proteinExistence type="predicted"/>
<dbReference type="PANTHER" id="PTHR13723">
    <property type="entry name" value="ADAMTS A DISINTEGRIN AND METALLOPROTEASE WITH THROMBOSPONDIN MOTIFS PROTEASE"/>
    <property type="match status" value="1"/>
</dbReference>
<dbReference type="PROSITE" id="PS50092">
    <property type="entry name" value="TSP1"/>
    <property type="match status" value="6"/>
</dbReference>
<dbReference type="GO" id="GO:0031012">
    <property type="term" value="C:extracellular matrix"/>
    <property type="evidence" value="ECO:0007669"/>
    <property type="project" value="TreeGrafter"/>
</dbReference>
<dbReference type="EMBL" id="JAXCGZ010016233">
    <property type="protein sequence ID" value="KAK7069503.1"/>
    <property type="molecule type" value="Genomic_DNA"/>
</dbReference>
<dbReference type="GO" id="GO:0005576">
    <property type="term" value="C:extracellular region"/>
    <property type="evidence" value="ECO:0007669"/>
    <property type="project" value="UniProtKB-SubCell"/>
</dbReference>
<dbReference type="InterPro" id="IPR000884">
    <property type="entry name" value="TSP1_rpt"/>
</dbReference>
<dbReference type="InterPro" id="IPR050439">
    <property type="entry name" value="ADAMTS_ADAMTS-like"/>
</dbReference>
<dbReference type="Gene3D" id="2.20.100.10">
    <property type="entry name" value="Thrombospondin type-1 (TSP1) repeat"/>
    <property type="match status" value="6"/>
</dbReference>
<name>A0AAN8ZZF8_HALRR</name>
<protein>
    <submittedName>
        <fullName evidence="5">Adamts12p</fullName>
    </submittedName>
</protein>
<comment type="caution">
    <text evidence="5">The sequence shown here is derived from an EMBL/GenBank/DDBJ whole genome shotgun (WGS) entry which is preliminary data.</text>
</comment>
<dbReference type="AlphaFoldDB" id="A0AAN8ZZF8"/>
<dbReference type="FunFam" id="2.20.100.10:FF:000005">
    <property type="entry name" value="ADAM metallopeptidase with thrombospondin type 1 motif 9"/>
    <property type="match status" value="1"/>
</dbReference>
<accession>A0AAN8ZZF8</accession>
<keyword evidence="3" id="KW-0732">Signal</keyword>
<comment type="subcellular location">
    <subcellularLocation>
        <location evidence="1">Secreted</location>
    </subcellularLocation>
</comment>
<gene>
    <name evidence="5" type="primary">ADAMTS12</name>
    <name evidence="5" type="ORF">SK128_014818</name>
</gene>
<evidence type="ECO:0000313" key="5">
    <source>
        <dbReference type="EMBL" id="KAK7069503.1"/>
    </source>
</evidence>
<dbReference type="GO" id="GO:0006508">
    <property type="term" value="P:proteolysis"/>
    <property type="evidence" value="ECO:0007669"/>
    <property type="project" value="TreeGrafter"/>
</dbReference>
<evidence type="ECO:0000256" key="3">
    <source>
        <dbReference type="ARBA" id="ARBA00022729"/>
    </source>
</evidence>
<sequence>MYFLLTQLLFQTENPGLEWEYTLPHENATYTPSFSWEYADWTICSVTCGGGKQLSQVQCMEKEAGLVEEKYCSNQTRPEDKFRVCNSHACPAWWWSGPWQPCSVTCGEGGTRRRSVICVRSFGPTEQMALLDSDCDHDEKPHELELCGPMPSCPLFQDWSVGPWSQVCTLDPCDFEEREVKCVAASGICDALTRPPERRQCGNITCGHWDVGEWSMCSSPCGEGAQFRRVSCVGGLACRESDEPKSVQECSGECLENLENTIPEVDMEEKGGTIPESDVEEPAASIPEVEMEEQADAIPEREVEKQANLIPEMEVENASINDSPVIVPKIPTTPIPITAAIPTSLATEDIKTTIVPPSVSTQMTTTSASVAETVVSTTNSAAKGETVLEDYETLTQNDSIDEDTQEHNISAPLSPPVTLGTVQVNVSIDISPPELIFNDSEVLDVENDNDTLESLINPTTLSAFNDDSEHYMTEKSISEENVIVNESGTEEKIDEENEPEGLMNEGESEAISNAVDGSENLIDIEENVESEAKNRMFNITNVDSENITEYSVTAISITDDEQEPLNITNKINSPIYEETSNVQEPVNVTVKESSAISNNTIDTKMHEDNTVSETLNEIVVDSKTIYNESIPNIPLKASLPVPSTPSLNETSKDTVNASKDVLDIELEERSFAEEPEEDRPDGIIEDKINMEDFEVIEVIEMPADGKIKKDKKKVLIHTGEEAVDVLHDLAEEQAMKRMTTTQEPDKLMPDYQWVIGEWTKCSVECGGGLQGRNVECFEMNTLSPVESEFCVEEKAQSLQICNEMECGEWQVGDWEECSAACDVGERQRPVWCPEDKVCPASTQPPEVEPCNLGPCAKWVEGPWSLCTKSCGGGHQLRHVKCVDVRTQEPARTCPRETKPKHKMACHGHRCPKKERGQQKRCRDHMDSKLCRRLKHMCSTNFFRIKCCRTCFKGHLLQKAKER</sequence>
<keyword evidence="4" id="KW-0677">Repeat</keyword>